<name>A0A077Z4Z6_TRITR</name>
<sequence length="633" mass="71479">MLLTQFLQRLCLYGRFSPTLAPVFQEMSPQEELLQLQSNVELKARLSQGYQQLWLQKEVPELYLGVWDVYRYRASDEETQPGAISQTQRSASASDLDRANIDRLVRLHLGELSSSSNQNGGPDARKPQGGPNGLPLEKQWCIRSFYCSLPRMRIMEVHNSLVFLEPVFKHSARFIWLSRRTGFSHLYLIDAVLSRQAEEVPNQTAWVSENLDIVQEVQLTSGEWDIEVDESRCLIYFLAVADTPLESHIYVTSYALPGMKPIRLTELGYSYGVPREKKCMAFNDDLSVMATFRSNVTCPGECIVYSFSFPECANSSDVSIPRVKNHLLLKLPSREEGDNLASQESSTSSGNEAVYAFPSKKLFADDLLQDLKLLHSIPPRPLITEVVSKNFKLYSYLYRPFDWKQGQVLPTIVYIYGGPGFQLVRNSWTRHIFLTMYLNLGYAVVMTDGRGSLNRGGEFETAISGRLGCVEVEDQVNALLRIKHVHGTIDLSRVALMGWSYGGYLALMGLAQYPSAFKVAIAGAPVTDWRFYDTAYTERYMGLPENNQEAYGESSVSHLVTKFPSMAGRLLILHGMRDENVHFKHTSTLIQALIEAGKPYSLQTYPDERHAFRNAAATSHMFATILSFLDANL</sequence>
<feature type="domain" description="Dipeptidylpeptidase IV N-terminal" evidence="3">
    <location>
        <begin position="156"/>
        <end position="265"/>
    </location>
</feature>
<dbReference type="GO" id="GO:0006508">
    <property type="term" value="P:proteolysis"/>
    <property type="evidence" value="ECO:0007669"/>
    <property type="project" value="InterPro"/>
</dbReference>
<proteinExistence type="predicted"/>
<dbReference type="Gene3D" id="3.40.50.1820">
    <property type="entry name" value="alpha/beta hydrolase"/>
    <property type="match status" value="1"/>
</dbReference>
<evidence type="ECO:0000256" key="1">
    <source>
        <dbReference type="SAM" id="MobiDB-lite"/>
    </source>
</evidence>
<dbReference type="EMBL" id="HG805924">
    <property type="protein sequence ID" value="CDW54924.1"/>
    <property type="molecule type" value="Genomic_DNA"/>
</dbReference>
<dbReference type="SUPFAM" id="SSF53474">
    <property type="entry name" value="alpha/beta-Hydrolases"/>
    <property type="match status" value="1"/>
</dbReference>
<feature type="region of interest" description="Disordered" evidence="1">
    <location>
        <begin position="112"/>
        <end position="132"/>
    </location>
</feature>
<reference evidence="4" key="2">
    <citation type="submission" date="2014-03" db="EMBL/GenBank/DDBJ databases">
        <title>The whipworm genome and dual-species transcriptomics of an intimate host-pathogen interaction.</title>
        <authorList>
            <person name="Foth B.J."/>
            <person name="Tsai I.J."/>
            <person name="Reid A.J."/>
            <person name="Bancroft A.J."/>
            <person name="Nichol S."/>
            <person name="Tracey A."/>
            <person name="Holroyd N."/>
            <person name="Cotton J.A."/>
            <person name="Stanley E.J."/>
            <person name="Zarowiecki M."/>
            <person name="Liu J.Z."/>
            <person name="Huckvale T."/>
            <person name="Cooper P.J."/>
            <person name="Grencis R.K."/>
            <person name="Berriman M."/>
        </authorList>
    </citation>
    <scope>NUCLEOTIDE SEQUENCE [LARGE SCALE GENOMIC DNA]</scope>
</reference>
<dbReference type="OrthoDB" id="16520at2759"/>
<protein>
    <submittedName>
        <fullName evidence="4">Peptidase S9 and DPPIV N domain containing protei n</fullName>
    </submittedName>
</protein>
<dbReference type="Pfam" id="PF00930">
    <property type="entry name" value="DPPIV_N"/>
    <property type="match status" value="1"/>
</dbReference>
<dbReference type="Proteomes" id="UP000030665">
    <property type="component" value="Unassembled WGS sequence"/>
</dbReference>
<dbReference type="GO" id="GO:0008239">
    <property type="term" value="F:dipeptidyl-peptidase activity"/>
    <property type="evidence" value="ECO:0007669"/>
    <property type="project" value="TreeGrafter"/>
</dbReference>
<evidence type="ECO:0000313" key="5">
    <source>
        <dbReference type="Proteomes" id="UP000030665"/>
    </source>
</evidence>
<dbReference type="PANTHER" id="PTHR11731:SF193">
    <property type="entry name" value="DIPEPTIDYL PEPTIDASE 9"/>
    <property type="match status" value="1"/>
</dbReference>
<accession>A0A077Z4Z6</accession>
<gene>
    <name evidence="4" type="ORF">TTRE_0000319401</name>
</gene>
<feature type="domain" description="Peptidase S9 prolyl oligopeptidase catalytic" evidence="2">
    <location>
        <begin position="437"/>
        <end position="632"/>
    </location>
</feature>
<dbReference type="AlphaFoldDB" id="A0A077Z4Z6"/>
<evidence type="ECO:0000259" key="3">
    <source>
        <dbReference type="Pfam" id="PF00930"/>
    </source>
</evidence>
<dbReference type="Pfam" id="PF00326">
    <property type="entry name" value="Peptidase_S9"/>
    <property type="match status" value="1"/>
</dbReference>
<keyword evidence="5" id="KW-1185">Reference proteome</keyword>
<dbReference type="SUPFAM" id="SSF82171">
    <property type="entry name" value="DPP6 N-terminal domain-like"/>
    <property type="match status" value="1"/>
</dbReference>
<dbReference type="PANTHER" id="PTHR11731">
    <property type="entry name" value="PROTEASE FAMILY S9B,C DIPEPTIDYL-PEPTIDASE IV-RELATED"/>
    <property type="match status" value="1"/>
</dbReference>
<dbReference type="Gene3D" id="2.140.10.30">
    <property type="entry name" value="Dipeptidylpeptidase IV, N-terminal domain"/>
    <property type="match status" value="1"/>
</dbReference>
<dbReference type="STRING" id="36087.A0A077Z4Z6"/>
<dbReference type="InterPro" id="IPR002469">
    <property type="entry name" value="Peptidase_S9B_N"/>
</dbReference>
<evidence type="ECO:0000313" key="4">
    <source>
        <dbReference type="EMBL" id="CDW54924.1"/>
    </source>
</evidence>
<reference evidence="4" key="1">
    <citation type="submission" date="2014-01" db="EMBL/GenBank/DDBJ databases">
        <authorList>
            <person name="Aslett M."/>
        </authorList>
    </citation>
    <scope>NUCLEOTIDE SEQUENCE</scope>
</reference>
<dbReference type="GO" id="GO:0008236">
    <property type="term" value="F:serine-type peptidase activity"/>
    <property type="evidence" value="ECO:0007669"/>
    <property type="project" value="InterPro"/>
</dbReference>
<dbReference type="InterPro" id="IPR029058">
    <property type="entry name" value="AB_hydrolase_fold"/>
</dbReference>
<dbReference type="InterPro" id="IPR050278">
    <property type="entry name" value="Serine_Prot_S9B/DPPIV"/>
</dbReference>
<evidence type="ECO:0000259" key="2">
    <source>
        <dbReference type="Pfam" id="PF00326"/>
    </source>
</evidence>
<organism evidence="4 5">
    <name type="scientific">Trichuris trichiura</name>
    <name type="common">Whipworm</name>
    <name type="synonym">Trichocephalus trichiurus</name>
    <dbReference type="NCBI Taxonomy" id="36087"/>
    <lineage>
        <taxon>Eukaryota</taxon>
        <taxon>Metazoa</taxon>
        <taxon>Ecdysozoa</taxon>
        <taxon>Nematoda</taxon>
        <taxon>Enoplea</taxon>
        <taxon>Dorylaimia</taxon>
        <taxon>Trichinellida</taxon>
        <taxon>Trichuridae</taxon>
        <taxon>Trichuris</taxon>
    </lineage>
</organism>
<dbReference type="InterPro" id="IPR001375">
    <property type="entry name" value="Peptidase_S9_cat"/>
</dbReference>